<organism evidence="1 2">
    <name type="scientific">Thalassoglobus polymorphus</name>
    <dbReference type="NCBI Taxonomy" id="2527994"/>
    <lineage>
        <taxon>Bacteria</taxon>
        <taxon>Pseudomonadati</taxon>
        <taxon>Planctomycetota</taxon>
        <taxon>Planctomycetia</taxon>
        <taxon>Planctomycetales</taxon>
        <taxon>Planctomycetaceae</taxon>
        <taxon>Thalassoglobus</taxon>
    </lineage>
</organism>
<sequence>MIRLLLTTGTMLFISSVYFLYVSFVVPFTVAQKIPADQVVAQVSGYQPPVLSDTVSEHFSEVKWLQAGEIKTFQSKNTLFYTRDVERDKTSGNKVRMSPIAMLWTDPRRPDEKPYRLIAETGIVQFENQFFDAALHLKDAKPGRIVWATLEGVVHIDGADGLVIDGKQFVFSEQSGQLYSDYPVSFHYGPTANDQTEVAGTADQINLSLTPSDDAVLGKDMPRVGGVSVLTLRKDVRLDTTFFEDGVRHQALLTCDGPFEYHVLKKQATFNSRVKITHLEPGQERVMAETLEAERLRLQFEPAPNAKQNGKSSEFFDDLVLREVRAFGSTKNGLVGRNSQIRIRSEQQKLVATMQDLAYDVVTRTARFLDPKQVVVKRGDATFACPNVLVEHTVENRIQKIECRGPGSIEVSHERFGKSHAEASWVGAVNVMPDETGPLHILELLEGAQVVIPEMESVSGKRTFEMGMAANQLRLWVDLEKAERIKEPETILNQELPLTRALAAGNVKMVSKDVIIENSDLINVLLVPGVIQEEADNKILGASYTDDSRSSKERDPIYVSTDQIQINLIHDQSNGKIELKKLDGVGNVNVRHQPEASPSLQQFGGESPVVLTGTRVVATRDGAEDQQVTVLGTLDQYGEIENPATVEFGPTRIGGANLSFNQKRNEVSVIGPGAFLIPVTRDLDGKELDQPATLKVEWQEKMVFNGLDARFFEAVSCSLSGHQESISRMNCNDLTVRLSQRISLLEKPDPRKKVDVKSIEARLGVQLESRKFEGTKLVGVYQGELAEFTINQLTGDFVGLGDGEIHSWSLGDGLKLAPSDAAEANRPIRSDKEQKWRYSRLKFSGKLTGNFEQKVANFERQRIGILSAPVEQAQVKFKEDHVSMVKDAVRLDCRTLKIFQKEFNDRAYWELFAQNVNELEGQVFRAVADELSFDERLGRFILRGIGKDATLYFQERPGASFSPSSHRLIEFIPKKRSITVDGSSGLGG</sequence>
<dbReference type="Proteomes" id="UP000315724">
    <property type="component" value="Chromosome"/>
</dbReference>
<dbReference type="EMBL" id="CP036267">
    <property type="protein sequence ID" value="QDT33754.1"/>
    <property type="molecule type" value="Genomic_DNA"/>
</dbReference>
<evidence type="ECO:0008006" key="3">
    <source>
        <dbReference type="Google" id="ProtNLM"/>
    </source>
</evidence>
<dbReference type="AlphaFoldDB" id="A0A517QQ69"/>
<reference evidence="1 2" key="1">
    <citation type="submission" date="2019-02" db="EMBL/GenBank/DDBJ databases">
        <title>Deep-cultivation of Planctomycetes and their phenomic and genomic characterization uncovers novel biology.</title>
        <authorList>
            <person name="Wiegand S."/>
            <person name="Jogler M."/>
            <person name="Boedeker C."/>
            <person name="Pinto D."/>
            <person name="Vollmers J."/>
            <person name="Rivas-Marin E."/>
            <person name="Kohn T."/>
            <person name="Peeters S.H."/>
            <person name="Heuer A."/>
            <person name="Rast P."/>
            <person name="Oberbeckmann S."/>
            <person name="Bunk B."/>
            <person name="Jeske O."/>
            <person name="Meyerdierks A."/>
            <person name="Storesund J.E."/>
            <person name="Kallscheuer N."/>
            <person name="Luecker S."/>
            <person name="Lage O.M."/>
            <person name="Pohl T."/>
            <person name="Merkel B.J."/>
            <person name="Hornburger P."/>
            <person name="Mueller R.-W."/>
            <person name="Bruemmer F."/>
            <person name="Labrenz M."/>
            <person name="Spormann A.M."/>
            <person name="Op den Camp H."/>
            <person name="Overmann J."/>
            <person name="Amann R."/>
            <person name="Jetten M.S.M."/>
            <person name="Mascher T."/>
            <person name="Medema M.H."/>
            <person name="Devos D.P."/>
            <person name="Kaster A.-K."/>
            <person name="Ovreas L."/>
            <person name="Rohde M."/>
            <person name="Galperin M.Y."/>
            <person name="Jogler C."/>
        </authorList>
    </citation>
    <scope>NUCLEOTIDE SEQUENCE [LARGE SCALE GENOMIC DNA]</scope>
    <source>
        <strain evidence="1 2">Mal48</strain>
    </source>
</reference>
<dbReference type="KEGG" id="tpol:Mal48_30090"/>
<evidence type="ECO:0000313" key="1">
    <source>
        <dbReference type="EMBL" id="QDT33754.1"/>
    </source>
</evidence>
<gene>
    <name evidence="1" type="ORF">Mal48_30090</name>
</gene>
<dbReference type="RefSeq" id="WP_145200573.1">
    <property type="nucleotide sequence ID" value="NZ_CP036267.1"/>
</dbReference>
<evidence type="ECO:0000313" key="2">
    <source>
        <dbReference type="Proteomes" id="UP000315724"/>
    </source>
</evidence>
<protein>
    <recommendedName>
        <fullName evidence="3">OstA-like protein</fullName>
    </recommendedName>
</protein>
<dbReference type="OrthoDB" id="208320at2"/>
<proteinExistence type="predicted"/>
<accession>A0A517QQ69</accession>
<keyword evidence="2" id="KW-1185">Reference proteome</keyword>
<name>A0A517QQ69_9PLAN</name>